<dbReference type="RefSeq" id="WP_139078259.1">
    <property type="nucleotide sequence ID" value="NZ_VDFU01000027.1"/>
</dbReference>
<gene>
    <name evidence="2" type="ORF">FHG66_17065</name>
</gene>
<protein>
    <recommendedName>
        <fullName evidence="4">Secreted protein</fullName>
    </recommendedName>
</protein>
<evidence type="ECO:0000256" key="1">
    <source>
        <dbReference type="SAM" id="SignalP"/>
    </source>
</evidence>
<feature type="chain" id="PRO_5023076529" description="Secreted protein" evidence="1">
    <location>
        <begin position="22"/>
        <end position="109"/>
    </location>
</feature>
<proteinExistence type="predicted"/>
<dbReference type="Proteomes" id="UP000305887">
    <property type="component" value="Unassembled WGS sequence"/>
</dbReference>
<evidence type="ECO:0000313" key="2">
    <source>
        <dbReference type="EMBL" id="TNC47303.1"/>
    </source>
</evidence>
<dbReference type="OrthoDB" id="7876219at2"/>
<feature type="signal peptide" evidence="1">
    <location>
        <begin position="1"/>
        <end position="21"/>
    </location>
</feature>
<organism evidence="2 3">
    <name type="scientific">Rubellimicrobium rubrum</name>
    <dbReference type="NCBI Taxonomy" id="2585369"/>
    <lineage>
        <taxon>Bacteria</taxon>
        <taxon>Pseudomonadati</taxon>
        <taxon>Pseudomonadota</taxon>
        <taxon>Alphaproteobacteria</taxon>
        <taxon>Rhodobacterales</taxon>
        <taxon>Roseobacteraceae</taxon>
        <taxon>Rubellimicrobium</taxon>
    </lineage>
</organism>
<keyword evidence="3" id="KW-1185">Reference proteome</keyword>
<dbReference type="AlphaFoldDB" id="A0A5C4MRS5"/>
<accession>A0A5C4MRS5</accession>
<evidence type="ECO:0008006" key="4">
    <source>
        <dbReference type="Google" id="ProtNLM"/>
    </source>
</evidence>
<comment type="caution">
    <text evidence="2">The sequence shown here is derived from an EMBL/GenBank/DDBJ whole genome shotgun (WGS) entry which is preliminary data.</text>
</comment>
<evidence type="ECO:0000313" key="3">
    <source>
        <dbReference type="Proteomes" id="UP000305887"/>
    </source>
</evidence>
<keyword evidence="1" id="KW-0732">Signal</keyword>
<reference evidence="2 3" key="1">
    <citation type="submission" date="2019-06" db="EMBL/GenBank/DDBJ databases">
        <title>YIM 131921 draft genome.</title>
        <authorList>
            <person name="Jiang L."/>
        </authorList>
    </citation>
    <scope>NUCLEOTIDE SEQUENCE [LARGE SCALE GENOMIC DNA]</scope>
    <source>
        <strain evidence="2 3">YIM 131921</strain>
    </source>
</reference>
<name>A0A5C4MRS5_9RHOB</name>
<dbReference type="EMBL" id="VDFU01000027">
    <property type="protein sequence ID" value="TNC47303.1"/>
    <property type="molecule type" value="Genomic_DNA"/>
</dbReference>
<sequence length="109" mass="11285">MTKLLPLLAAALLATAGMASASNTLGFNEVQSSGTQIELGTVVANGDGIVEVYEYQRAQQGRLLGADAVRAGANTNVRVPVGSTTANRFLVVLKVDGNVVAQQVVRTDN</sequence>